<dbReference type="RefSeq" id="WP_278006463.1">
    <property type="nucleotide sequence ID" value="NZ_JARSBN010000009.1"/>
</dbReference>
<comment type="caution">
    <text evidence="2">The sequence shown here is derived from an EMBL/GenBank/DDBJ whole genome shotgun (WGS) entry which is preliminary data.</text>
</comment>
<keyword evidence="3" id="KW-1185">Reference proteome</keyword>
<name>A0ABT6G4R9_9FLAO</name>
<feature type="chain" id="PRO_5046430204" evidence="1">
    <location>
        <begin position="30"/>
        <end position="1992"/>
    </location>
</feature>
<dbReference type="InterPro" id="IPR026341">
    <property type="entry name" value="T9SS_type_B"/>
</dbReference>
<accession>A0ABT6G4R9</accession>
<dbReference type="Pfam" id="PF13585">
    <property type="entry name" value="CHU_C"/>
    <property type="match status" value="1"/>
</dbReference>
<evidence type="ECO:0000313" key="3">
    <source>
        <dbReference type="Proteomes" id="UP001529085"/>
    </source>
</evidence>
<evidence type="ECO:0000256" key="1">
    <source>
        <dbReference type="SAM" id="SignalP"/>
    </source>
</evidence>
<dbReference type="NCBIfam" id="TIGR04131">
    <property type="entry name" value="Bac_Flav_CTERM"/>
    <property type="match status" value="1"/>
</dbReference>
<dbReference type="Proteomes" id="UP001529085">
    <property type="component" value="Unassembled WGS sequence"/>
</dbReference>
<protein>
    <submittedName>
        <fullName evidence="2">T9SS type B sorting domain-containing protein</fullName>
    </submittedName>
</protein>
<proteinExistence type="predicted"/>
<dbReference type="EMBL" id="JARSBN010000009">
    <property type="protein sequence ID" value="MDG4717038.1"/>
    <property type="molecule type" value="Genomic_DNA"/>
</dbReference>
<organism evidence="2 3">
    <name type="scientific">Winogradskyella marincola</name>
    <dbReference type="NCBI Taxonomy" id="3037795"/>
    <lineage>
        <taxon>Bacteria</taxon>
        <taxon>Pseudomonadati</taxon>
        <taxon>Bacteroidota</taxon>
        <taxon>Flavobacteriia</taxon>
        <taxon>Flavobacteriales</taxon>
        <taxon>Flavobacteriaceae</taxon>
        <taxon>Winogradskyella</taxon>
    </lineage>
</organism>
<feature type="signal peptide" evidence="1">
    <location>
        <begin position="1"/>
        <end position="29"/>
    </location>
</feature>
<gene>
    <name evidence="2" type="ORF">P7122_14215</name>
</gene>
<evidence type="ECO:0000313" key="2">
    <source>
        <dbReference type="EMBL" id="MDG4717038.1"/>
    </source>
</evidence>
<sequence length="1992" mass="215223">MKIDKCLMSISVRHIMLLTCLVFSAIQLAAQEPNDCVNAITVCGNGSFMSNAVGSGNEFEVNSCSGFEHNSLWLEVYIVQAGTLGFDLIPNDPDINVDYDFWVYGPNVNCGAIGNPIRCATTNPAQAGLANNHTGINGSTTLTQTGPGANGNGYVYWLNVNVGESYYIVIDRPAGDGGFELQWTGTAMNGSGAFPSQPDVNEIDDVVQCSSTPDLSVFDLNGLSSSINSDAGTTVEYFASLADAVDNINQLPGIYANTSNPQTIYAKATNGSNDCYNITEFDLVVSPIPEATLSVSDNEICEGDTVTFTIQGTPNATVNYTINGGTSQQIPLDATGEATLIETPVTDITVTLENAQVIAGDGSVVCSQIETDTETVTVVSLSVPTIVNNSPICEGEDGILQFSGDANSEITYTIDGGVNQNLTLDASGNFTLTLPTLTATTDVNILSVTNSSAVSCVIDVNSTETITVNPLPTVVDPNPIFACNDGTNPNSAPFDLDLQSADISNNEANVMVTYYETQALANTGNMADALVSPYDSTSANQTVYVRVETNLGCVDFTTLNLQVIDAPIANTPAILLSCDPSNQGIGTFNLTDAESEILAGNTQAVTVTYYSLQTEAIAGTPQITDPTLFNNIQAYNQTVYVRVDSDATDCFSIAPIVLEVFDTPTVATVQPLEVCDDFSNDSFAEFNLDSQTPLLLNGNTNITISYHASYTDAEDNLSQLTSPYTNTDNEQQTIYVRAENDLNPDCFSISTFDIVVIPAPTIINPTALQVCDDGTSDGITSIDLTLKDEEITGGNPNYSVSYHISQDDANDNINPLNSPYTNTVNGQIVHVRVEDLNTSCYNLTTLELLVEQAPSANTPTPLVFCDPDSDGVGMFDLTSKNDEITGGDPTLTVTYYDTPTNASNSVDEISSPYTNISNGYQVVYARVESSTILTECETIVELELIVNPTPQLGNPPGPLEICDDVSGDGIGQFNLPSKEAEILQNLTDPTLYTVSFYILESDADLGTNPIANPNSFTNTSAFNQIIWVRVEDINSGCYKLTTLELIVNELPVLTQPTPLNLCDINNSGDEAEMFNLEDASGEILNGQTGIDLTYHLTQADANSGDNSISSLYTNVVNPQNIFVRATNETGCVSTITILIRVNPIPSPTAPTDLEVCDDDNDGFASFNLEDKSSEIIGGEINTEVSYYETLEDAESGINPIVSPYTNIALNEQTIYVRLTNTLTGCYNASETLTLRILEIPEVPTNIEDYTICDTDANGFAPFDLTTKNDEIIGVQSSAIITYHVTEADAQTGNNPISNPSNYTNTSNPQIIYVRLTSGDNECFDIGEFNISVNLPPVAILPTPLELCDENIDDEITVFNLTDKYSEITGGNNSYEVSFYETQIDAEAQSNSVNAEAYTNTSINGAAANPQTLYVVVTDTDTGCVDYTTLTIRVLPNPTPTEVLPEILLCDDNNSGDSIEVFDLTENEALILNGENGVTPSYYETIEDAEAGENAITDPTMYTNINSPQVIYVRVTNDNSGCYTIVDFNIEVLPLPQSTAITDFIVCELNNDGIYSFDLSSKNEEILNSQSALDYTVSYHISQDDADNLMNSLVSPYTNISNPQQIFVAITNNSTGCSISNMSFNIEVQEAAEANSDMQPILYEICNSEVDIDEDSSNNYAEFDLFTQNDFVLDGQNPANYTVSYFASETDAELNVNSLPQSFTNTVNPQVIWARVDNNTPNIDGMDSSICYAVTPLTLRVNELPKFTLNEKYVLCINTNGTEILDAPIIDTGLTTPNYNFVWYLNEEVIPGATEGSYIPTESGVYSVKVSDSFTSSVTMCESFASTTVITSEPPIISTNVSTDAFSELNTIEVTVTGSGIYEYSLDDGAWQDSSTFTNVSIGEHTVTARDKNGCGESYDTITIMGYPKYFTPNGDGIHDTWNITILENQEALISIFDRYGKLLKQISANGSGWNGTYNGNLMPSSDYWFVVEYNEPNTGLKKEFRAHFALRR</sequence>
<keyword evidence="1" id="KW-0732">Signal</keyword>
<reference evidence="2 3" key="1">
    <citation type="submission" date="2023-03" db="EMBL/GenBank/DDBJ databases">
        <title>Strain YYF002 represents a novel species in the genus Winogradskyella isolated from seawater.</title>
        <authorList>
            <person name="Fu Z.-Y."/>
        </authorList>
    </citation>
    <scope>NUCLEOTIDE SEQUENCE [LARGE SCALE GENOMIC DNA]</scope>
    <source>
        <strain evidence="2 3">YYF002</strain>
    </source>
</reference>